<evidence type="ECO:0000313" key="1">
    <source>
        <dbReference type="EMBL" id="KAA9039479.1"/>
    </source>
</evidence>
<keyword evidence="2" id="KW-1185">Reference proteome</keyword>
<evidence type="ECO:0000313" key="2">
    <source>
        <dbReference type="Proteomes" id="UP000326903"/>
    </source>
</evidence>
<gene>
    <name evidence="1" type="ORF">FW778_11715</name>
</gene>
<dbReference type="RefSeq" id="WP_150414890.1">
    <property type="nucleotide sequence ID" value="NZ_VYQF01000002.1"/>
</dbReference>
<organism evidence="1 2">
    <name type="scientific">Ginsengibacter hankyongi</name>
    <dbReference type="NCBI Taxonomy" id="2607284"/>
    <lineage>
        <taxon>Bacteria</taxon>
        <taxon>Pseudomonadati</taxon>
        <taxon>Bacteroidota</taxon>
        <taxon>Chitinophagia</taxon>
        <taxon>Chitinophagales</taxon>
        <taxon>Chitinophagaceae</taxon>
        <taxon>Ginsengibacter</taxon>
    </lineage>
</organism>
<name>A0A5J5IKD6_9BACT</name>
<accession>A0A5J5IKD6</accession>
<comment type="caution">
    <text evidence="1">The sequence shown here is derived from an EMBL/GenBank/DDBJ whole genome shotgun (WGS) entry which is preliminary data.</text>
</comment>
<dbReference type="EMBL" id="VYQF01000002">
    <property type="protein sequence ID" value="KAA9039479.1"/>
    <property type="molecule type" value="Genomic_DNA"/>
</dbReference>
<dbReference type="Proteomes" id="UP000326903">
    <property type="component" value="Unassembled WGS sequence"/>
</dbReference>
<proteinExistence type="predicted"/>
<protein>
    <submittedName>
        <fullName evidence="1">Uncharacterized protein</fullName>
    </submittedName>
</protein>
<reference evidence="1 2" key="1">
    <citation type="submission" date="2019-09" db="EMBL/GenBank/DDBJ databases">
        <title>Draft genome sequence of Ginsengibacter sp. BR5-29.</title>
        <authorList>
            <person name="Im W.-T."/>
        </authorList>
    </citation>
    <scope>NUCLEOTIDE SEQUENCE [LARGE SCALE GENOMIC DNA]</scope>
    <source>
        <strain evidence="1 2">BR5-29</strain>
    </source>
</reference>
<dbReference type="AlphaFoldDB" id="A0A5J5IKD6"/>
<sequence>MFLLFSFLFSSGQNIISNDLNDNTFYLKNKLKADTSIHFVSASSSFADIENVMSSVSANFSTCNYGFFCREELKLEKTIKLPFRFRLGSLEQCNYYEGKKR</sequence>